<protein>
    <recommendedName>
        <fullName evidence="3">Alpha/beta hydrolase</fullName>
    </recommendedName>
</protein>
<comment type="caution">
    <text evidence="1">The sequence shown here is derived from an EMBL/GenBank/DDBJ whole genome shotgun (WGS) entry which is preliminary data.</text>
</comment>
<accession>A0ABP8U0Q0</accession>
<reference evidence="2" key="1">
    <citation type="journal article" date="2019" name="Int. J. Syst. Evol. Microbiol.">
        <title>The Global Catalogue of Microorganisms (GCM) 10K type strain sequencing project: providing services to taxonomists for standard genome sequencing and annotation.</title>
        <authorList>
            <consortium name="The Broad Institute Genomics Platform"/>
            <consortium name="The Broad Institute Genome Sequencing Center for Infectious Disease"/>
            <person name="Wu L."/>
            <person name="Ma J."/>
        </authorList>
    </citation>
    <scope>NUCLEOTIDE SEQUENCE [LARGE SCALE GENOMIC DNA]</scope>
    <source>
        <strain evidence="2">JCM 17939</strain>
    </source>
</reference>
<sequence>MNRIYHLYDRPAEAFQEPYAGVVEGLFDGRHDEQAIVGALPADPRQLLTPAFGNWARQPSGALLRAMRESDGTCSWRPRIPVRLYAGSGDVNVPIQNARNCGARLGGANVIDLGANVDHNASIRLALPGILTWFEQIVPAPRG</sequence>
<proteinExistence type="predicted"/>
<organism evidence="1 2">
    <name type="scientific">Actinoallomurus vinaceus</name>
    <dbReference type="NCBI Taxonomy" id="1080074"/>
    <lineage>
        <taxon>Bacteria</taxon>
        <taxon>Bacillati</taxon>
        <taxon>Actinomycetota</taxon>
        <taxon>Actinomycetes</taxon>
        <taxon>Streptosporangiales</taxon>
        <taxon>Thermomonosporaceae</taxon>
        <taxon>Actinoallomurus</taxon>
    </lineage>
</organism>
<evidence type="ECO:0008006" key="3">
    <source>
        <dbReference type="Google" id="ProtNLM"/>
    </source>
</evidence>
<name>A0ABP8U0Q0_9ACTN</name>
<evidence type="ECO:0000313" key="1">
    <source>
        <dbReference type="EMBL" id="GAA4621139.1"/>
    </source>
</evidence>
<dbReference type="Gene3D" id="1.10.260.160">
    <property type="match status" value="1"/>
</dbReference>
<dbReference type="EMBL" id="BAABHK010000001">
    <property type="protein sequence ID" value="GAA4621139.1"/>
    <property type="molecule type" value="Genomic_DNA"/>
</dbReference>
<evidence type="ECO:0000313" key="2">
    <source>
        <dbReference type="Proteomes" id="UP001501442"/>
    </source>
</evidence>
<keyword evidence="2" id="KW-1185">Reference proteome</keyword>
<dbReference type="RefSeq" id="WP_345429208.1">
    <property type="nucleotide sequence ID" value="NZ_BAABHK010000001.1"/>
</dbReference>
<gene>
    <name evidence="1" type="ORF">GCM10023196_007860</name>
</gene>
<dbReference type="Proteomes" id="UP001501442">
    <property type="component" value="Unassembled WGS sequence"/>
</dbReference>